<dbReference type="PROSITE" id="PS51450">
    <property type="entry name" value="LRR"/>
    <property type="match status" value="1"/>
</dbReference>
<protein>
    <submittedName>
        <fullName evidence="4">Leucine-rich repeat domain-containing protein</fullName>
    </submittedName>
</protein>
<dbReference type="Proteomes" id="UP001163115">
    <property type="component" value="Chromosome"/>
</dbReference>
<accession>A0ABY7A672</accession>
<gene>
    <name evidence="4" type="ORF">OW255_11275</name>
</gene>
<name>A0ABY7A672_9FIRM</name>
<evidence type="ECO:0000313" key="4">
    <source>
        <dbReference type="EMBL" id="WAJ22164.1"/>
    </source>
</evidence>
<keyword evidence="2" id="KW-0677">Repeat</keyword>
<dbReference type="PANTHER" id="PTHR46652:SF3">
    <property type="entry name" value="LEUCINE-RICH REPEAT-CONTAINING PROTEIN 9"/>
    <property type="match status" value="1"/>
</dbReference>
<dbReference type="InterPro" id="IPR050836">
    <property type="entry name" value="SDS22/Internalin_LRR"/>
</dbReference>
<dbReference type="InterPro" id="IPR025875">
    <property type="entry name" value="Leu-rich_rpt_4"/>
</dbReference>
<evidence type="ECO:0000256" key="2">
    <source>
        <dbReference type="ARBA" id="ARBA00022737"/>
    </source>
</evidence>
<keyword evidence="3" id="KW-0812">Transmembrane</keyword>
<dbReference type="Gene3D" id="3.80.10.10">
    <property type="entry name" value="Ribonuclease Inhibitor"/>
    <property type="match status" value="2"/>
</dbReference>
<proteinExistence type="predicted"/>
<evidence type="ECO:0000256" key="3">
    <source>
        <dbReference type="SAM" id="Phobius"/>
    </source>
</evidence>
<keyword evidence="3" id="KW-0472">Membrane</keyword>
<sequence>MKITELKCKSCNGTLRIDEKNPHIAVCEYCNTTYAIESDHDDNVHFSHEKDAGSLGQAERVNSGAGILPRILLLVLVLFIINVVVRGTFFKSGANKGEREVQATVDSSQTSVKPLSGPLGMMAEAALGRPAQELTKEELSKIKWLNITYTIDDLQIGYSLDNPYEDTNAQLTWLSYPKGSGIFDYDLVPRFTGLKKLEMGGYVSEESLKGLTLEGISCNMDSPLKLAEIYPDVSNLKEVQFVSGLYNLEGLDQFKNLESLTINGININEIKSLVTAKSIKSLTITNGDSINDFSVLSVLPNLETLSLESEMIRDLSFLSGITNLKNFSLKDAKILDVNELRNHSGLTNLTIADCDEIKDLSGIEGLSGLKELFLEIPSTSPQPDMTHFPGITKLNLVRASDVGFLSSMTSLEELNLDRCKVNNPDVFASLTNLKKLTCGWLSGSFQNLNFVSAIPSLEYLNVSGMSTYEDISNIFQVPSIQELYLNGVECELNFDKIQPTETLKVLEMDGVKLYKNVKVAGGNGIYSVDYDKVVLDEHKDFFTKFPGLKKLSLADNTLTGIEFASSLSLLEELNISGNYVSDLKPLQNLNQLKKVVCTDNPIGNDRVLSDNVTIVR</sequence>
<evidence type="ECO:0000313" key="5">
    <source>
        <dbReference type="Proteomes" id="UP001163115"/>
    </source>
</evidence>
<dbReference type="RefSeq" id="WP_268114153.1">
    <property type="nucleotide sequence ID" value="NZ_CP113524.1"/>
</dbReference>
<keyword evidence="5" id="KW-1185">Reference proteome</keyword>
<feature type="transmembrane region" description="Helical" evidence="3">
    <location>
        <begin position="67"/>
        <end position="85"/>
    </location>
</feature>
<dbReference type="Pfam" id="PF12799">
    <property type="entry name" value="LRR_4"/>
    <property type="match status" value="1"/>
</dbReference>
<dbReference type="InterPro" id="IPR032675">
    <property type="entry name" value="LRR_dom_sf"/>
</dbReference>
<evidence type="ECO:0000256" key="1">
    <source>
        <dbReference type="ARBA" id="ARBA00022614"/>
    </source>
</evidence>
<keyword evidence="3" id="KW-1133">Transmembrane helix</keyword>
<reference evidence="4" key="1">
    <citation type="submission" date="2022-11" db="EMBL/GenBank/DDBJ databases">
        <title>Lacrimispora xylanolytica sy1, complete genome.</title>
        <authorList>
            <person name="Choi S."/>
        </authorList>
    </citation>
    <scope>NUCLEOTIDE SEQUENCE</scope>
    <source>
        <strain evidence="4">Sy1</strain>
    </source>
</reference>
<organism evidence="4 5">
    <name type="scientific">Lacrimispora xylanolytica</name>
    <dbReference type="NCBI Taxonomy" id="29375"/>
    <lineage>
        <taxon>Bacteria</taxon>
        <taxon>Bacillati</taxon>
        <taxon>Bacillota</taxon>
        <taxon>Clostridia</taxon>
        <taxon>Lachnospirales</taxon>
        <taxon>Lachnospiraceae</taxon>
        <taxon>Lacrimispora</taxon>
    </lineage>
</organism>
<dbReference type="PANTHER" id="PTHR46652">
    <property type="entry name" value="LEUCINE-RICH REPEAT AND IQ DOMAIN-CONTAINING PROTEIN 1-RELATED"/>
    <property type="match status" value="1"/>
</dbReference>
<dbReference type="EMBL" id="CP113524">
    <property type="protein sequence ID" value="WAJ22164.1"/>
    <property type="molecule type" value="Genomic_DNA"/>
</dbReference>
<keyword evidence="1" id="KW-0433">Leucine-rich repeat</keyword>
<dbReference type="SUPFAM" id="SSF52058">
    <property type="entry name" value="L domain-like"/>
    <property type="match status" value="2"/>
</dbReference>
<dbReference type="InterPro" id="IPR001611">
    <property type="entry name" value="Leu-rich_rpt"/>
</dbReference>